<organismHost>
    <name type="scientific">Paramecium bursaria</name>
    <dbReference type="NCBI Taxonomy" id="74790"/>
</organismHost>
<accession>A7IV03</accession>
<dbReference type="Proteomes" id="UP000246715">
    <property type="component" value="Segment"/>
</dbReference>
<protein>
    <submittedName>
        <fullName evidence="1">Uncharacterized protein m623R</fullName>
    </submittedName>
</protein>
<organism evidence="1 2">
    <name type="scientific">Paramecium bursaria Chlorella virus MT325</name>
    <name type="common">PBCV-MT325</name>
    <dbReference type="NCBI Taxonomy" id="346932"/>
    <lineage>
        <taxon>Viruses</taxon>
        <taxon>Varidnaviria</taxon>
        <taxon>Bamfordvirae</taxon>
        <taxon>Nucleocytoviricota</taxon>
        <taxon>Megaviricetes</taxon>
        <taxon>Algavirales</taxon>
        <taxon>Phycodnaviridae</taxon>
        <taxon>Chlorovirus</taxon>
        <taxon>Chlorovirus conductrix</taxon>
        <taxon>Paramecium bursaria Chlorella virus A1</taxon>
    </lineage>
</organism>
<name>A7IV03_PBCVM</name>
<gene>
    <name evidence="1" type="primary">m623R</name>
    <name evidence="1" type="ORF">MT325_m623R</name>
</gene>
<reference evidence="1 2" key="1">
    <citation type="journal article" date="2007" name="Virology">
        <title>Sequence and annotation of the 314-kb MT325 and the 321-kb FR483 viruses that infect Chlorella Pbi.</title>
        <authorList>
            <person name="Fitzgerald L.A."/>
            <person name="Graves M.V."/>
            <person name="Li X."/>
            <person name="Feldblyum T."/>
            <person name="Hartigan J."/>
            <person name="Van Etten J.L."/>
        </authorList>
    </citation>
    <scope>NUCLEOTIDE SEQUENCE [LARGE SCALE GENOMIC DNA]</scope>
    <source>
        <strain evidence="1 2">MT325</strain>
    </source>
</reference>
<proteinExistence type="predicted"/>
<evidence type="ECO:0000313" key="1">
    <source>
        <dbReference type="EMBL" id="ABT14177.1"/>
    </source>
</evidence>
<sequence length="146" mass="16740">MESIFTCCCPFQIGNARILGVHSVDMVHYRLVFWVVNKLLSHKNVYEFHLTIHRDSRITTLACIFFSILLGSIKLIHTDKHTTKLRNRLLFALHKIPIFSRKILWSVCKFPCVSSAIHIFCHTFSVFTTPIGNAPATMNSSFFGII</sequence>
<evidence type="ECO:0000313" key="2">
    <source>
        <dbReference type="Proteomes" id="UP000246715"/>
    </source>
</evidence>
<dbReference type="EMBL" id="DQ491001">
    <property type="protein sequence ID" value="ABT14177.1"/>
    <property type="molecule type" value="Genomic_DNA"/>
</dbReference>